<dbReference type="GO" id="GO:0015385">
    <property type="term" value="F:sodium:proton antiporter activity"/>
    <property type="evidence" value="ECO:0007669"/>
    <property type="project" value="TreeGrafter"/>
</dbReference>
<dbReference type="PANTHER" id="PTHR34702:SF1">
    <property type="entry name" value="NA(+)_H(+) ANTIPORTER SUBUNIT F"/>
    <property type="match status" value="1"/>
</dbReference>
<keyword evidence="3" id="KW-0813">Transport</keyword>
<evidence type="ECO:0000256" key="4">
    <source>
        <dbReference type="ARBA" id="ARBA00022475"/>
    </source>
</evidence>
<dbReference type="InterPro" id="IPR007208">
    <property type="entry name" value="MrpF/PhaF-like"/>
</dbReference>
<organism evidence="9 10">
    <name type="scientific">Aminivibrio pyruvatiphilus</name>
    <dbReference type="NCBI Taxonomy" id="1005740"/>
    <lineage>
        <taxon>Bacteria</taxon>
        <taxon>Thermotogati</taxon>
        <taxon>Synergistota</taxon>
        <taxon>Synergistia</taxon>
        <taxon>Synergistales</taxon>
        <taxon>Aminobacteriaceae</taxon>
        <taxon>Aminivibrio</taxon>
    </lineage>
</organism>
<reference evidence="9 10" key="1">
    <citation type="submission" date="2019-03" db="EMBL/GenBank/DDBJ databases">
        <title>Genomic Encyclopedia of Type Strains, Phase IV (KMG-IV): sequencing the most valuable type-strain genomes for metagenomic binning, comparative biology and taxonomic classification.</title>
        <authorList>
            <person name="Goeker M."/>
        </authorList>
    </citation>
    <scope>NUCLEOTIDE SEQUENCE [LARGE SCALE GENOMIC DNA]</scope>
    <source>
        <strain evidence="9 10">DSM 25964</strain>
    </source>
</reference>
<comment type="similarity">
    <text evidence="2">Belongs to the CPA3 antiporters (TC 2.A.63) subunit F family.</text>
</comment>
<dbReference type="EMBL" id="SORI01000017">
    <property type="protein sequence ID" value="TDY56722.1"/>
    <property type="molecule type" value="Genomic_DNA"/>
</dbReference>
<dbReference type="AlphaFoldDB" id="A0A4R8M1U4"/>
<dbReference type="PANTHER" id="PTHR34702">
    <property type="entry name" value="NA(+)/H(+) ANTIPORTER SUBUNIT F1"/>
    <property type="match status" value="1"/>
</dbReference>
<dbReference type="NCBIfam" id="NF009242">
    <property type="entry name" value="PRK12599.1-1"/>
    <property type="match status" value="1"/>
</dbReference>
<evidence type="ECO:0000313" key="9">
    <source>
        <dbReference type="EMBL" id="TDY56722.1"/>
    </source>
</evidence>
<evidence type="ECO:0000256" key="3">
    <source>
        <dbReference type="ARBA" id="ARBA00022448"/>
    </source>
</evidence>
<evidence type="ECO:0000313" key="10">
    <source>
        <dbReference type="Proteomes" id="UP000295066"/>
    </source>
</evidence>
<dbReference type="GO" id="GO:0005886">
    <property type="term" value="C:plasma membrane"/>
    <property type="evidence" value="ECO:0007669"/>
    <property type="project" value="UniProtKB-SubCell"/>
</dbReference>
<accession>A0A4R8M1U4</accession>
<evidence type="ECO:0000256" key="2">
    <source>
        <dbReference type="ARBA" id="ARBA00009212"/>
    </source>
</evidence>
<keyword evidence="10" id="KW-1185">Reference proteome</keyword>
<proteinExistence type="inferred from homology"/>
<keyword evidence="7 8" id="KW-0472">Membrane</keyword>
<dbReference type="Proteomes" id="UP000295066">
    <property type="component" value="Unassembled WGS sequence"/>
</dbReference>
<comment type="subcellular location">
    <subcellularLocation>
        <location evidence="1">Cell membrane</location>
        <topology evidence="1">Multi-pass membrane protein</topology>
    </subcellularLocation>
</comment>
<sequence>MTNLIFMFAAAFSGLLAVAVLGRLVAGPTVADRAVALDTMNTLVVGLMMILAAVYDSVVMVDVAIVYAGLSFVGTMFIARFIEGEV</sequence>
<evidence type="ECO:0000256" key="1">
    <source>
        <dbReference type="ARBA" id="ARBA00004651"/>
    </source>
</evidence>
<feature type="transmembrane region" description="Helical" evidence="8">
    <location>
        <begin position="42"/>
        <end position="70"/>
    </location>
</feature>
<evidence type="ECO:0000256" key="8">
    <source>
        <dbReference type="SAM" id="Phobius"/>
    </source>
</evidence>
<evidence type="ECO:0000256" key="6">
    <source>
        <dbReference type="ARBA" id="ARBA00022989"/>
    </source>
</evidence>
<name>A0A4R8M1U4_9BACT</name>
<keyword evidence="6 8" id="KW-1133">Transmembrane helix</keyword>
<evidence type="ECO:0000256" key="5">
    <source>
        <dbReference type="ARBA" id="ARBA00022692"/>
    </source>
</evidence>
<dbReference type="Pfam" id="PF04066">
    <property type="entry name" value="MrpF_PhaF"/>
    <property type="match status" value="1"/>
</dbReference>
<gene>
    <name evidence="9" type="ORF">C8D99_11723</name>
</gene>
<protein>
    <submittedName>
        <fullName evidence="9">Membrane bound hydrogenase subunit mbhB</fullName>
    </submittedName>
</protein>
<comment type="caution">
    <text evidence="9">The sequence shown here is derived from an EMBL/GenBank/DDBJ whole genome shotgun (WGS) entry which is preliminary data.</text>
</comment>
<keyword evidence="5 8" id="KW-0812">Transmembrane</keyword>
<keyword evidence="4" id="KW-1003">Cell membrane</keyword>
<evidence type="ECO:0000256" key="7">
    <source>
        <dbReference type="ARBA" id="ARBA00023136"/>
    </source>
</evidence>